<sequence length="85" mass="9552">MFDATKPETPLPVVFFFDKAEILRDYEAFTVEPITVRMQSGAESPAWSIVAKHRFTSQRGPVAQFDVQLYAEVFCEMAAIVAAHV</sequence>
<evidence type="ECO:0000313" key="1">
    <source>
        <dbReference type="EMBL" id="VVT11939.1"/>
    </source>
</evidence>
<reference evidence="1 2" key="1">
    <citation type="submission" date="2019-09" db="EMBL/GenBank/DDBJ databases">
        <authorList>
            <person name="Dittami M. S."/>
        </authorList>
    </citation>
    <scope>NUCLEOTIDE SEQUENCE [LARGE SCALE GENOMIC DNA]</scope>
    <source>
        <strain evidence="1">SPHINGO391</strain>
    </source>
</reference>
<dbReference type="Proteomes" id="UP000326857">
    <property type="component" value="Unassembled WGS sequence"/>
</dbReference>
<evidence type="ECO:0000313" key="2">
    <source>
        <dbReference type="Proteomes" id="UP000326857"/>
    </source>
</evidence>
<accession>A0A5E7Z5T3</accession>
<dbReference type="AlphaFoldDB" id="A0A5E7Z5T3"/>
<proteinExistence type="predicted"/>
<name>A0A5E7Z5T3_9SPHN</name>
<gene>
    <name evidence="1" type="ORF">SPHINGO391_410138</name>
</gene>
<dbReference type="RefSeq" id="WP_151990635.1">
    <property type="nucleotide sequence ID" value="NZ_LR701528.1"/>
</dbReference>
<organism evidence="1 2">
    <name type="scientific">Sphingomonas aurantiaca</name>
    <dbReference type="NCBI Taxonomy" id="185949"/>
    <lineage>
        <taxon>Bacteria</taxon>
        <taxon>Pseudomonadati</taxon>
        <taxon>Pseudomonadota</taxon>
        <taxon>Alphaproteobacteria</taxon>
        <taxon>Sphingomonadales</taxon>
        <taxon>Sphingomonadaceae</taxon>
        <taxon>Sphingomonas</taxon>
    </lineage>
</organism>
<protein>
    <submittedName>
        <fullName evidence="1">Uncharacterized protein</fullName>
    </submittedName>
</protein>
<dbReference type="EMBL" id="CABVLI010000036">
    <property type="protein sequence ID" value="VVT11939.1"/>
    <property type="molecule type" value="Genomic_DNA"/>
</dbReference>